<keyword evidence="2" id="KW-1185">Reference proteome</keyword>
<evidence type="ECO:0000313" key="1">
    <source>
        <dbReference type="EMBL" id="EAY25980.1"/>
    </source>
</evidence>
<dbReference type="RefSeq" id="WP_002701767.1">
    <property type="nucleotide sequence ID" value="NZ_AAWS01000040.1"/>
</dbReference>
<comment type="caution">
    <text evidence="1">The sequence shown here is derived from an EMBL/GenBank/DDBJ whole genome shotgun (WGS) entry which is preliminary data.</text>
</comment>
<dbReference type="Proteomes" id="UP000004095">
    <property type="component" value="Unassembled WGS sequence"/>
</dbReference>
<dbReference type="Gene3D" id="2.60.120.260">
    <property type="entry name" value="Galactose-binding domain-like"/>
    <property type="match status" value="1"/>
</dbReference>
<protein>
    <submittedName>
        <fullName evidence="1">F5/8 type C domain protein</fullName>
    </submittedName>
</protein>
<reference evidence="1 2" key="1">
    <citation type="submission" date="2007-01" db="EMBL/GenBank/DDBJ databases">
        <authorList>
            <person name="Haygood M."/>
            <person name="Podell S."/>
            <person name="Anderson C."/>
            <person name="Hopkinson B."/>
            <person name="Roe K."/>
            <person name="Barbeau K."/>
            <person name="Gaasterland T."/>
            <person name="Ferriera S."/>
            <person name="Johnson J."/>
            <person name="Kravitz S."/>
            <person name="Beeson K."/>
            <person name="Sutton G."/>
            <person name="Rogers Y.-H."/>
            <person name="Friedman R."/>
            <person name="Frazier M."/>
            <person name="Venter J.C."/>
        </authorList>
    </citation>
    <scope>NUCLEOTIDE SEQUENCE [LARGE SCALE GENOMIC DNA]</scope>
    <source>
        <strain evidence="1 2">ATCC 23134</strain>
    </source>
</reference>
<sequence>MTLRVLIVLCLFISPHLFSQKLPLINALALRNGAHVVTTNQSLGQANSPRVPAGTPEALIDEDLKNGWTSPLGAPRLKSFVFELSDAFLLKQIGFNNEQATPQQRNRSVKKIRIEFSNEAHNRGFHIEYTLILEANSPIRLMGIQNVKARWIRITILSNYGHPRFTRFNEIQAWGVHANTSPAVDLTGTWQTPKGPMSLLQKGRKVTGCYPQNKGSVVNGMIKGRQLSFDWSEAGTQKFGKATLVINQTQNRLYGIWSEGQLANPYGHWVFIKKSDTATNCSDRQREGQAQIKKE</sequence>
<gene>
    <name evidence="1" type="ORF">M23134_07129</name>
</gene>
<dbReference type="OrthoDB" id="611024at2"/>
<dbReference type="SUPFAM" id="SSF49785">
    <property type="entry name" value="Galactose-binding domain-like"/>
    <property type="match status" value="1"/>
</dbReference>
<dbReference type="InterPro" id="IPR008979">
    <property type="entry name" value="Galactose-bd-like_sf"/>
</dbReference>
<evidence type="ECO:0000313" key="2">
    <source>
        <dbReference type="Proteomes" id="UP000004095"/>
    </source>
</evidence>
<dbReference type="eggNOG" id="COG2885">
    <property type="taxonomic scope" value="Bacteria"/>
</dbReference>
<name>A1ZUG1_MICM2</name>
<proteinExistence type="predicted"/>
<dbReference type="AlphaFoldDB" id="A1ZUG1"/>
<accession>A1ZUG1</accession>
<organism evidence="1 2">
    <name type="scientific">Microscilla marina ATCC 23134</name>
    <dbReference type="NCBI Taxonomy" id="313606"/>
    <lineage>
        <taxon>Bacteria</taxon>
        <taxon>Pseudomonadati</taxon>
        <taxon>Bacteroidota</taxon>
        <taxon>Cytophagia</taxon>
        <taxon>Cytophagales</taxon>
        <taxon>Microscillaceae</taxon>
        <taxon>Microscilla</taxon>
    </lineage>
</organism>
<dbReference type="EMBL" id="AAWS01000040">
    <property type="protein sequence ID" value="EAY25980.1"/>
    <property type="molecule type" value="Genomic_DNA"/>
</dbReference>